<organism evidence="2 3">
    <name type="scientific">Boothiomyces macroporosus</name>
    <dbReference type="NCBI Taxonomy" id="261099"/>
    <lineage>
        <taxon>Eukaryota</taxon>
        <taxon>Fungi</taxon>
        <taxon>Fungi incertae sedis</taxon>
        <taxon>Chytridiomycota</taxon>
        <taxon>Chytridiomycota incertae sedis</taxon>
        <taxon>Chytridiomycetes</taxon>
        <taxon>Rhizophydiales</taxon>
        <taxon>Terramycetaceae</taxon>
        <taxon>Boothiomyces</taxon>
    </lineage>
</organism>
<dbReference type="GO" id="GO:1990116">
    <property type="term" value="P:ribosome-associated ubiquitin-dependent protein catabolic process"/>
    <property type="evidence" value="ECO:0007669"/>
    <property type="project" value="TreeGrafter"/>
</dbReference>
<dbReference type="PANTHER" id="PTHR22684:SF0">
    <property type="entry name" value="RIBOSOME QUALITY CONTROL COMPLEX SUBUNIT TCF25"/>
    <property type="match status" value="1"/>
</dbReference>
<dbReference type="Pfam" id="PF04910">
    <property type="entry name" value="Tcf25"/>
    <property type="match status" value="2"/>
</dbReference>
<feature type="compositionally biased region" description="Acidic residues" evidence="1">
    <location>
        <begin position="13"/>
        <end position="24"/>
    </location>
</feature>
<feature type="compositionally biased region" description="Basic residues" evidence="1">
    <location>
        <begin position="46"/>
        <end position="56"/>
    </location>
</feature>
<dbReference type="GO" id="GO:1990112">
    <property type="term" value="C:RQC complex"/>
    <property type="evidence" value="ECO:0007669"/>
    <property type="project" value="TreeGrafter"/>
</dbReference>
<comment type="caution">
    <text evidence="2">The sequence shown here is derived from an EMBL/GenBank/DDBJ whole genome shotgun (WGS) entry which is preliminary data.</text>
</comment>
<dbReference type="AlphaFoldDB" id="A0AAD5Y576"/>
<evidence type="ECO:0000313" key="2">
    <source>
        <dbReference type="EMBL" id="KAJ3259674.1"/>
    </source>
</evidence>
<evidence type="ECO:0000256" key="1">
    <source>
        <dbReference type="SAM" id="MobiDB-lite"/>
    </source>
</evidence>
<dbReference type="GO" id="GO:0072344">
    <property type="term" value="P:rescue of stalled ribosome"/>
    <property type="evidence" value="ECO:0007669"/>
    <property type="project" value="TreeGrafter"/>
</dbReference>
<accession>A0AAD5Y576</accession>
<gene>
    <name evidence="2" type="primary">TCF25</name>
    <name evidence="2" type="ORF">HK103_001935</name>
</gene>
<feature type="region of interest" description="Disordered" evidence="1">
    <location>
        <begin position="1"/>
        <end position="66"/>
    </location>
</feature>
<evidence type="ECO:0000313" key="3">
    <source>
        <dbReference type="Proteomes" id="UP001210925"/>
    </source>
</evidence>
<dbReference type="Proteomes" id="UP001210925">
    <property type="component" value="Unassembled WGS sequence"/>
</dbReference>
<proteinExistence type="predicted"/>
<keyword evidence="3" id="KW-1185">Reference proteome</keyword>
<name>A0AAD5Y576_9FUNG</name>
<dbReference type="EMBL" id="JADGKB010000016">
    <property type="protein sequence ID" value="KAJ3259674.1"/>
    <property type="molecule type" value="Genomic_DNA"/>
</dbReference>
<sequence>MRSFRKLNKNELQQEESEEEILDDDTVHNEEPNEIPQAEESNPAPRKSRKKKKSKKPSTPVEEDIDSIINEINEKYGKVESVQQQKDFANIWKLDIRNLDFNSEMKRKFGSAVEAKKTGRKKYIVAPKLSWPKDTSLVNMELIERDPLTDVKQFTLIHSRDYQSLQFQFYNAIETHDPNAIFYILEQYPYHFSALLQMSEVCKQNGDIDTAFEYVEKCVYAFEKSLGSSFKLDGKARLNYDRVENRPVYFALFKYIQFLSRKENMYFTWKVPELQNWLKTTAQKVFEDYKNSRLSCTDELSSLKDYYDSRNALPLNCQRIVILSDALNLIPFIPKGAMDNLLAFDPFPPESAINGPYESIYLSNAKSNSSASIIEQLGGWFGRIGNSLFGQDE</sequence>
<dbReference type="PANTHER" id="PTHR22684">
    <property type="entry name" value="NULP1-RELATED"/>
    <property type="match status" value="1"/>
</dbReference>
<dbReference type="InterPro" id="IPR006994">
    <property type="entry name" value="TCF25/Rqc1"/>
</dbReference>
<protein>
    <submittedName>
        <fullName evidence="2">Transcription factor 25</fullName>
    </submittedName>
</protein>
<reference evidence="2" key="1">
    <citation type="submission" date="2020-05" db="EMBL/GenBank/DDBJ databases">
        <title>Phylogenomic resolution of chytrid fungi.</title>
        <authorList>
            <person name="Stajich J.E."/>
            <person name="Amses K."/>
            <person name="Simmons R."/>
            <person name="Seto K."/>
            <person name="Myers J."/>
            <person name="Bonds A."/>
            <person name="Quandt C.A."/>
            <person name="Barry K."/>
            <person name="Liu P."/>
            <person name="Grigoriev I."/>
            <person name="Longcore J.E."/>
            <person name="James T.Y."/>
        </authorList>
    </citation>
    <scope>NUCLEOTIDE SEQUENCE</scope>
    <source>
        <strain evidence="2">PLAUS21</strain>
    </source>
</reference>